<dbReference type="PANTHER" id="PTHR43763:SF6">
    <property type="entry name" value="XAA-PRO AMINOPEPTIDASE 1"/>
    <property type="match status" value="1"/>
</dbReference>
<evidence type="ECO:0000256" key="3">
    <source>
        <dbReference type="ARBA" id="ARBA00022801"/>
    </source>
</evidence>
<accession>A0ABP0S8T1</accession>
<dbReference type="InterPro" id="IPR000994">
    <property type="entry name" value="Pept_M24"/>
</dbReference>
<dbReference type="Gene3D" id="3.40.50.300">
    <property type="entry name" value="P-loop containing nucleotide triphosphate hydrolases"/>
    <property type="match status" value="2"/>
</dbReference>
<dbReference type="Pfam" id="PF00270">
    <property type="entry name" value="DEAD"/>
    <property type="match status" value="1"/>
</dbReference>
<dbReference type="Pfam" id="PF01321">
    <property type="entry name" value="Creatinase_N"/>
    <property type="match status" value="1"/>
</dbReference>
<evidence type="ECO:0000259" key="5">
    <source>
        <dbReference type="PROSITE" id="PS51192"/>
    </source>
</evidence>
<dbReference type="EMBL" id="CAXAMN010027139">
    <property type="protein sequence ID" value="CAK9108752.1"/>
    <property type="molecule type" value="Genomic_DNA"/>
</dbReference>
<sequence length="1367" mass="152235">MAFVEPWRQLARSTALVAPKTTTWSSRKPPGRWLVPEIVALRGSTLSMAAAAAVQGRRRGRAVSAPSLESSLAFGPSSQVWFGTLALSDPVRQGMCGRCFRGDQAPKHPVFRSTPNTGDAMPACEMLSPHQMRRDTEVFPFPPCHRATVVNTRATGPFSVWREPGAERPAEWRLEALRELMKIHQLDAYFVTSEDAHASEYVCSADERRSFLTGFSGSAGSALVTAEKALLWTDSRYFLQAEKQLAGTEWVLMRQFQPGVPEFSDWALEHLKGKCVGVDPRFISAETSEDWTSKWGSSVQLKEIGTNLVDAIWTTRPEDPCNAVQVHPLNLAGETIESKLKRLREAISAEGASVILLSALDQIAWLFNLRGSDIEYNPVFFAYAAVFQDTAILFLRCLDATDGLPDEVLHHLKGANVEVKPYKQFFTEIATLLKPEEKVFLDPSSSSLALMSLVRHDLRVTGISPVEKFKACKNSVEIEALKQACKRDSLALCELFASLEAKLSLSESEQVPITEVDVGDMMKELRQREPFYVGDSFQTISSVGSNSAVVHYQPERDTCKSLSKMVMYLIDTGGHYKDGTTDVTRTMHFGCPTQEQKRIYTRVLQGHIALASAVFPEGTPGLLLDAFARGPLWKDGLEYGHGTGHGIGAYLNVHEGPAQIGGGCVPGDRIQENPRRRRLFLMPIQAGFFLSDEPGCYKDGEFGVRIESDILTCKAETPYKMSTRRFLKFEYLTLVPMCRKLVDVSLLSVSEQQWIDSYHARVWEELRSSLHSEAQNWLWEALPGAQPRLRRRFGQKSPEAAKALGQPSPLSLAAAATATATSVRRRSGRSQPSRPRPSPGQEEVFLWGGVPVTGEAVKWLRSQQAMSGTFEPSPIQDIAMERIYSGESCCIQAPTGTGKTLCFLLPMLQRLREEASASPARGLRFLILVPTAALQTQTAALARALLGRGLAENVYVMRRNASNTSIPSNIVVATPRQIKELLETPLTQAAWRRSMGALEMVVVDEADRLVNKWNMHQRRQRYKAQKEDPAVTVLKVIEYETTKAGRRDDWQLVAASATMGRRSHRNLKFSAGIDLTLIRVPGSIHWQAPEKPNLGQYRDGTTNWPEGLRHRVRVPKPFRFPKVMAVTAQTIFELAAKRVLVVLATTPEGGRTPKSMYGLNLVLGELNFRLEEFGRFEVVTCNEAIDDAAKLWSAEGAEQRRQQVEEDRCQVIIASCEAIRGIHLDNIDAVVLVGDPMSVGDYQHCAGRTCRYQPGSSEPVEGMAVSIVPDQAATRMLHWGQLTGFKLVEVPLGTNVKTGEANAPRSRTEEDVSKFEDLFAEAEEDQDWWNEPDESEEDEDEDALWAEDLQRQRDPREASWEETEAWS</sequence>
<feature type="compositionally biased region" description="Acidic residues" evidence="4">
    <location>
        <begin position="1318"/>
        <end position="1345"/>
    </location>
</feature>
<feature type="compositionally biased region" description="Basic and acidic residues" evidence="4">
    <location>
        <begin position="1306"/>
        <end position="1317"/>
    </location>
</feature>
<dbReference type="CDD" id="cd01085">
    <property type="entry name" value="APP"/>
    <property type="match status" value="1"/>
</dbReference>
<feature type="domain" description="Helicase ATP-binding" evidence="5">
    <location>
        <begin position="880"/>
        <end position="1077"/>
    </location>
</feature>
<dbReference type="Gene3D" id="3.40.350.10">
    <property type="entry name" value="Creatinase/prolidase N-terminal domain"/>
    <property type="match status" value="2"/>
</dbReference>
<keyword evidence="7" id="KW-1185">Reference proteome</keyword>
<proteinExistence type="inferred from homology"/>
<dbReference type="InterPro" id="IPR036005">
    <property type="entry name" value="Creatinase/aminopeptidase-like"/>
</dbReference>
<evidence type="ECO:0000256" key="2">
    <source>
        <dbReference type="ARBA" id="ARBA00022723"/>
    </source>
</evidence>
<dbReference type="InterPro" id="IPR000587">
    <property type="entry name" value="Creatinase_N"/>
</dbReference>
<protein>
    <recommendedName>
        <fullName evidence="5">Helicase ATP-binding domain-containing protein</fullName>
    </recommendedName>
</protein>
<feature type="compositionally biased region" description="Basic and acidic residues" evidence="4">
    <location>
        <begin position="1348"/>
        <end position="1359"/>
    </location>
</feature>
<evidence type="ECO:0000313" key="7">
    <source>
        <dbReference type="Proteomes" id="UP001642484"/>
    </source>
</evidence>
<dbReference type="PANTHER" id="PTHR43763">
    <property type="entry name" value="XAA-PRO AMINOPEPTIDASE 1"/>
    <property type="match status" value="1"/>
</dbReference>
<reference evidence="6 7" key="1">
    <citation type="submission" date="2024-02" db="EMBL/GenBank/DDBJ databases">
        <authorList>
            <person name="Chen Y."/>
            <person name="Shah S."/>
            <person name="Dougan E. K."/>
            <person name="Thang M."/>
            <person name="Chan C."/>
        </authorList>
    </citation>
    <scope>NUCLEOTIDE SEQUENCE [LARGE SCALE GENOMIC DNA]</scope>
</reference>
<dbReference type="SUPFAM" id="SSF52540">
    <property type="entry name" value="P-loop containing nucleoside triphosphate hydrolases"/>
    <property type="match status" value="1"/>
</dbReference>
<dbReference type="InterPro" id="IPR033740">
    <property type="entry name" value="Pept_M24B"/>
</dbReference>
<dbReference type="InterPro" id="IPR011545">
    <property type="entry name" value="DEAD/DEAH_box_helicase_dom"/>
</dbReference>
<feature type="region of interest" description="Disordered" evidence="4">
    <location>
        <begin position="1297"/>
        <end position="1367"/>
    </location>
</feature>
<dbReference type="Proteomes" id="UP001642484">
    <property type="component" value="Unassembled WGS sequence"/>
</dbReference>
<feature type="region of interest" description="Disordered" evidence="4">
    <location>
        <begin position="815"/>
        <end position="843"/>
    </location>
</feature>
<dbReference type="InterPro" id="IPR032416">
    <property type="entry name" value="Peptidase_M24_C"/>
</dbReference>
<name>A0ABP0S8T1_9DINO</name>
<dbReference type="Gene3D" id="3.90.230.10">
    <property type="entry name" value="Creatinase/methionine aminopeptidase superfamily"/>
    <property type="match status" value="1"/>
</dbReference>
<dbReference type="Pfam" id="PF16189">
    <property type="entry name" value="Creatinase_N_2"/>
    <property type="match status" value="1"/>
</dbReference>
<dbReference type="InterPro" id="IPR014001">
    <property type="entry name" value="Helicase_ATP-bd"/>
</dbReference>
<comment type="caution">
    <text evidence="6">The sequence shown here is derived from an EMBL/GenBank/DDBJ whole genome shotgun (WGS) entry which is preliminary data.</text>
</comment>
<dbReference type="Pfam" id="PF16188">
    <property type="entry name" value="Peptidase_M24_C"/>
    <property type="match status" value="1"/>
</dbReference>
<dbReference type="Pfam" id="PF00557">
    <property type="entry name" value="Peptidase_M24"/>
    <property type="match status" value="1"/>
</dbReference>
<evidence type="ECO:0000313" key="6">
    <source>
        <dbReference type="EMBL" id="CAK9108752.1"/>
    </source>
</evidence>
<dbReference type="CDD" id="cd18785">
    <property type="entry name" value="SF2_C"/>
    <property type="match status" value="1"/>
</dbReference>
<evidence type="ECO:0000256" key="1">
    <source>
        <dbReference type="ARBA" id="ARBA00008766"/>
    </source>
</evidence>
<dbReference type="InterPro" id="IPR029149">
    <property type="entry name" value="Creatin/AminoP/Spt16_N"/>
</dbReference>
<gene>
    <name evidence="6" type="ORF">CCMP2556_LOCUS50649</name>
</gene>
<dbReference type="SUPFAM" id="SSF53092">
    <property type="entry name" value="Creatinase/prolidase N-terminal domain"/>
    <property type="match status" value="1"/>
</dbReference>
<keyword evidence="2" id="KW-0479">Metal-binding</keyword>
<dbReference type="InterPro" id="IPR027417">
    <property type="entry name" value="P-loop_NTPase"/>
</dbReference>
<organism evidence="6 7">
    <name type="scientific">Durusdinium trenchii</name>
    <dbReference type="NCBI Taxonomy" id="1381693"/>
    <lineage>
        <taxon>Eukaryota</taxon>
        <taxon>Sar</taxon>
        <taxon>Alveolata</taxon>
        <taxon>Dinophyceae</taxon>
        <taxon>Suessiales</taxon>
        <taxon>Symbiodiniaceae</taxon>
        <taxon>Durusdinium</taxon>
    </lineage>
</organism>
<dbReference type="SUPFAM" id="SSF55920">
    <property type="entry name" value="Creatinase/aminopeptidase"/>
    <property type="match status" value="1"/>
</dbReference>
<evidence type="ECO:0000256" key="4">
    <source>
        <dbReference type="SAM" id="MobiDB-lite"/>
    </source>
</evidence>
<dbReference type="PROSITE" id="PS51192">
    <property type="entry name" value="HELICASE_ATP_BIND_1"/>
    <property type="match status" value="1"/>
</dbReference>
<comment type="similarity">
    <text evidence="1">Belongs to the peptidase M24B family.</text>
</comment>
<keyword evidence="3" id="KW-0378">Hydrolase</keyword>
<dbReference type="InterPro" id="IPR050422">
    <property type="entry name" value="X-Pro_aminopeptidase_P"/>
</dbReference>
<dbReference type="SMART" id="SM00487">
    <property type="entry name" value="DEXDc"/>
    <property type="match status" value="1"/>
</dbReference>